<dbReference type="InterPro" id="IPR039420">
    <property type="entry name" value="WalR-like"/>
</dbReference>
<keyword evidence="1 5" id="KW-0597">Phosphoprotein</keyword>
<evidence type="ECO:0000256" key="4">
    <source>
        <dbReference type="ARBA" id="ARBA00023163"/>
    </source>
</evidence>
<dbReference type="PANTHER" id="PTHR43214">
    <property type="entry name" value="TWO-COMPONENT RESPONSE REGULATOR"/>
    <property type="match status" value="1"/>
</dbReference>
<dbReference type="GO" id="GO:0006355">
    <property type="term" value="P:regulation of DNA-templated transcription"/>
    <property type="evidence" value="ECO:0007669"/>
    <property type="project" value="InterPro"/>
</dbReference>
<dbReference type="Pfam" id="PF00196">
    <property type="entry name" value="GerE"/>
    <property type="match status" value="1"/>
</dbReference>
<dbReference type="GO" id="GO:0000160">
    <property type="term" value="P:phosphorelay signal transduction system"/>
    <property type="evidence" value="ECO:0007669"/>
    <property type="project" value="InterPro"/>
</dbReference>
<dbReference type="CDD" id="cd06170">
    <property type="entry name" value="LuxR_C_like"/>
    <property type="match status" value="1"/>
</dbReference>
<reference evidence="8 9" key="1">
    <citation type="submission" date="2020-07" db="EMBL/GenBank/DDBJ databases">
        <title>non toxigenic Corynebacterium sp. nov from a clinical source.</title>
        <authorList>
            <person name="Bernier A.-M."/>
            <person name="Bernard K."/>
        </authorList>
    </citation>
    <scope>NUCLEOTIDE SEQUENCE [LARGE SCALE GENOMIC DNA]</scope>
    <source>
        <strain evidence="9">NML 93-0612</strain>
    </source>
</reference>
<keyword evidence="3" id="KW-0238">DNA-binding</keyword>
<dbReference type="InterPro" id="IPR016032">
    <property type="entry name" value="Sig_transdc_resp-reg_C-effctor"/>
</dbReference>
<dbReference type="PROSITE" id="PS50110">
    <property type="entry name" value="RESPONSE_REGULATORY"/>
    <property type="match status" value="1"/>
</dbReference>
<evidence type="ECO:0000313" key="9">
    <source>
        <dbReference type="Proteomes" id="UP000515570"/>
    </source>
</evidence>
<dbReference type="EMBL" id="CP059833">
    <property type="protein sequence ID" value="QMV85578.1"/>
    <property type="molecule type" value="Genomic_DNA"/>
</dbReference>
<dbReference type="InterPro" id="IPR058245">
    <property type="entry name" value="NreC/VraR/RcsB-like_REC"/>
</dbReference>
<evidence type="ECO:0000256" key="1">
    <source>
        <dbReference type="ARBA" id="ARBA00022553"/>
    </source>
</evidence>
<evidence type="ECO:0000313" key="8">
    <source>
        <dbReference type="EMBL" id="QMV85578.1"/>
    </source>
</evidence>
<dbReference type="PRINTS" id="PR00038">
    <property type="entry name" value="HTHLUXR"/>
</dbReference>
<organism evidence="8 9">
    <name type="scientific">Corynebacterium hindlerae</name>
    <dbReference type="NCBI Taxonomy" id="699041"/>
    <lineage>
        <taxon>Bacteria</taxon>
        <taxon>Bacillati</taxon>
        <taxon>Actinomycetota</taxon>
        <taxon>Actinomycetes</taxon>
        <taxon>Mycobacteriales</taxon>
        <taxon>Corynebacteriaceae</taxon>
        <taxon>Corynebacterium</taxon>
    </lineage>
</organism>
<dbReference type="SUPFAM" id="SSF46894">
    <property type="entry name" value="C-terminal effector domain of the bipartite response regulators"/>
    <property type="match status" value="1"/>
</dbReference>
<gene>
    <name evidence="8" type="ORF">HW450_02175</name>
</gene>
<dbReference type="SUPFAM" id="SSF52172">
    <property type="entry name" value="CheY-like"/>
    <property type="match status" value="1"/>
</dbReference>
<evidence type="ECO:0000256" key="5">
    <source>
        <dbReference type="PROSITE-ProRule" id="PRU00169"/>
    </source>
</evidence>
<dbReference type="SMART" id="SM00448">
    <property type="entry name" value="REC"/>
    <property type="match status" value="1"/>
</dbReference>
<evidence type="ECO:0000259" key="6">
    <source>
        <dbReference type="PROSITE" id="PS50043"/>
    </source>
</evidence>
<dbReference type="RefSeq" id="WP_182386399.1">
    <property type="nucleotide sequence ID" value="NZ_CP059833.1"/>
</dbReference>
<dbReference type="InterPro" id="IPR011006">
    <property type="entry name" value="CheY-like_superfamily"/>
</dbReference>
<name>A0A7G5FG37_9CORY</name>
<feature type="domain" description="HTH luxR-type" evidence="6">
    <location>
        <begin position="140"/>
        <end position="205"/>
    </location>
</feature>
<dbReference type="AlphaFoldDB" id="A0A7G5FG37"/>
<dbReference type="Gene3D" id="3.40.50.2300">
    <property type="match status" value="1"/>
</dbReference>
<keyword evidence="9" id="KW-1185">Reference proteome</keyword>
<evidence type="ECO:0000256" key="2">
    <source>
        <dbReference type="ARBA" id="ARBA00023015"/>
    </source>
</evidence>
<dbReference type="Proteomes" id="UP000515570">
    <property type="component" value="Chromosome"/>
</dbReference>
<dbReference type="InterPro" id="IPR000792">
    <property type="entry name" value="Tscrpt_reg_LuxR_C"/>
</dbReference>
<feature type="modified residue" description="4-aspartylphosphate" evidence="5">
    <location>
        <position position="52"/>
    </location>
</feature>
<dbReference type="InterPro" id="IPR001789">
    <property type="entry name" value="Sig_transdc_resp-reg_receiver"/>
</dbReference>
<evidence type="ECO:0000259" key="7">
    <source>
        <dbReference type="PROSITE" id="PS50110"/>
    </source>
</evidence>
<sequence>MIRVGIADDEELMRHGLRMLVDSSPDLVCSGEASNGKEALALARECDVLLLDLRMPEMDGLAALPRIKATFPDTEVLVLTAFDTQANVLAALQEGAIGFLLKTTPPRQLLAAIHAAAAGQTLLSPAVLQDLLNQAQPRPVDPGVSTLSEREREVTQLIAAGKTNQEISAELYLSMSTVKTHIARIMEKLDCTNRVQVAIKVLADF</sequence>
<dbReference type="PROSITE" id="PS00622">
    <property type="entry name" value="HTH_LUXR_1"/>
    <property type="match status" value="1"/>
</dbReference>
<proteinExistence type="predicted"/>
<dbReference type="GO" id="GO:0003677">
    <property type="term" value="F:DNA binding"/>
    <property type="evidence" value="ECO:0007669"/>
    <property type="project" value="UniProtKB-KW"/>
</dbReference>
<dbReference type="CDD" id="cd17535">
    <property type="entry name" value="REC_NarL-like"/>
    <property type="match status" value="1"/>
</dbReference>
<dbReference type="Pfam" id="PF00072">
    <property type="entry name" value="Response_reg"/>
    <property type="match status" value="1"/>
</dbReference>
<accession>A0A7G5FG37</accession>
<feature type="domain" description="Response regulatory" evidence="7">
    <location>
        <begin position="3"/>
        <end position="117"/>
    </location>
</feature>
<keyword evidence="2" id="KW-0805">Transcription regulation</keyword>
<keyword evidence="4" id="KW-0804">Transcription</keyword>
<dbReference type="SMART" id="SM00421">
    <property type="entry name" value="HTH_LUXR"/>
    <property type="match status" value="1"/>
</dbReference>
<dbReference type="PANTHER" id="PTHR43214:SF24">
    <property type="entry name" value="TRANSCRIPTIONAL REGULATORY PROTEIN NARL-RELATED"/>
    <property type="match status" value="1"/>
</dbReference>
<protein>
    <submittedName>
        <fullName evidence="8">Response regulator transcription factor</fullName>
    </submittedName>
</protein>
<evidence type="ECO:0000256" key="3">
    <source>
        <dbReference type="ARBA" id="ARBA00023125"/>
    </source>
</evidence>
<dbReference type="PROSITE" id="PS50043">
    <property type="entry name" value="HTH_LUXR_2"/>
    <property type="match status" value="1"/>
</dbReference>